<feature type="compositionally biased region" description="Low complexity" evidence="1">
    <location>
        <begin position="24"/>
        <end position="33"/>
    </location>
</feature>
<accession>A0A126XZV2</accession>
<name>A0A126XZV2_9ACTN</name>
<evidence type="ECO:0000313" key="7">
    <source>
        <dbReference type="Proteomes" id="UP000292693"/>
    </source>
</evidence>
<dbReference type="Proteomes" id="UP000292693">
    <property type="component" value="Unassembled WGS sequence"/>
</dbReference>
<feature type="compositionally biased region" description="Basic and acidic residues" evidence="1">
    <location>
        <begin position="66"/>
        <end position="84"/>
    </location>
</feature>
<feature type="chain" id="PRO_5043134042" evidence="2">
    <location>
        <begin position="25"/>
        <end position="226"/>
    </location>
</feature>
<organism evidence="4 7">
    <name type="scientific">Streptomyces albidoflavus</name>
    <dbReference type="NCBI Taxonomy" id="1886"/>
    <lineage>
        <taxon>Bacteria</taxon>
        <taxon>Bacillati</taxon>
        <taxon>Actinomycetota</taxon>
        <taxon>Actinomycetes</taxon>
        <taxon>Kitasatosporales</taxon>
        <taxon>Streptomycetaceae</taxon>
        <taxon>Streptomyces</taxon>
        <taxon>Streptomyces albidoflavus group</taxon>
    </lineage>
</organism>
<evidence type="ECO:0000313" key="6">
    <source>
        <dbReference type="Proteomes" id="UP000292095"/>
    </source>
</evidence>
<protein>
    <submittedName>
        <fullName evidence="4">DNA primase</fullName>
    </submittedName>
</protein>
<dbReference type="Proteomes" id="UP000292095">
    <property type="component" value="Unassembled WGS sequence"/>
</dbReference>
<dbReference type="InterPro" id="IPR025711">
    <property type="entry name" value="PepSY"/>
</dbReference>
<dbReference type="Pfam" id="PF03413">
    <property type="entry name" value="PepSY"/>
    <property type="match status" value="1"/>
</dbReference>
<sequence>MKRNAVIAALTAVAVIGGGAAAVAVSSGDDAPATASPAERVSLVSGQESTAPADRDDDQDDDGDDQRDAKDDDRDDRDDRRDDAKDDQDDQRDDKGAAADPGNVTVAQAIAAALNHTSGTVLSADLDDDGDRRWEVEVATGGSTVHEIEVDSTTGKVVRTETDRDEDDAAAELKAVQGAKVSARDAAAAVDGAVTSVEFDDGRWEVEVGEADWTVPLDTPRASREG</sequence>
<evidence type="ECO:0000259" key="3">
    <source>
        <dbReference type="Pfam" id="PF03413"/>
    </source>
</evidence>
<dbReference type="AlphaFoldDB" id="A0A126XZV2"/>
<evidence type="ECO:0000256" key="1">
    <source>
        <dbReference type="SAM" id="MobiDB-lite"/>
    </source>
</evidence>
<dbReference type="EMBL" id="PKLK01000008">
    <property type="protein sequence ID" value="RZE43116.1"/>
    <property type="molecule type" value="Genomic_DNA"/>
</dbReference>
<evidence type="ECO:0000313" key="4">
    <source>
        <dbReference type="EMBL" id="RZE26158.1"/>
    </source>
</evidence>
<evidence type="ECO:0000313" key="5">
    <source>
        <dbReference type="EMBL" id="RZE43116.1"/>
    </source>
</evidence>
<feature type="domain" description="PepSY" evidence="3">
    <location>
        <begin position="104"/>
        <end position="161"/>
    </location>
</feature>
<feature type="compositionally biased region" description="Acidic residues" evidence="1">
    <location>
        <begin position="55"/>
        <end position="65"/>
    </location>
</feature>
<comment type="caution">
    <text evidence="4">The sequence shown here is derived from an EMBL/GenBank/DDBJ whole genome shotgun (WGS) entry which is preliminary data.</text>
</comment>
<gene>
    <name evidence="5" type="ORF">C0Q91_08165</name>
    <name evidence="4" type="ORF">C0Q92_08055</name>
</gene>
<proteinExistence type="predicted"/>
<evidence type="ECO:0000256" key="2">
    <source>
        <dbReference type="SAM" id="SignalP"/>
    </source>
</evidence>
<dbReference type="EMBL" id="PKLL01000009">
    <property type="protein sequence ID" value="RZE26158.1"/>
    <property type="molecule type" value="Genomic_DNA"/>
</dbReference>
<keyword evidence="2" id="KW-0732">Signal</keyword>
<feature type="region of interest" description="Disordered" evidence="1">
    <location>
        <begin position="24"/>
        <end position="104"/>
    </location>
</feature>
<feature type="signal peptide" evidence="2">
    <location>
        <begin position="1"/>
        <end position="24"/>
    </location>
</feature>
<dbReference type="Gene3D" id="3.10.450.40">
    <property type="match status" value="1"/>
</dbReference>
<dbReference type="RefSeq" id="WP_031177250.1">
    <property type="nucleotide sequence ID" value="NZ_CP014485.1"/>
</dbReference>
<reference evidence="6 7" key="1">
    <citation type="submission" date="2017-12" db="EMBL/GenBank/DDBJ databases">
        <title>Population genomics insights into the ecological differentiation and adaptive evolution in streptomycetes.</title>
        <authorList>
            <person name="Li Y."/>
            <person name="Huang Y."/>
        </authorList>
    </citation>
    <scope>NUCLEOTIDE SEQUENCE [LARGE SCALE GENOMIC DNA]</scope>
    <source>
        <strain evidence="5 6">FXJ.2339</strain>
        <strain evidence="4 7">NBRC 100770</strain>
    </source>
</reference>